<feature type="domain" description="Terminase large subunit GpA endonuclease" evidence="2">
    <location>
        <begin position="318"/>
        <end position="618"/>
    </location>
</feature>
<gene>
    <name evidence="3" type="ORF">SAMN03080615_01655</name>
</gene>
<name>A0A1H9GFS0_9GAMM</name>
<evidence type="ECO:0000259" key="2">
    <source>
        <dbReference type="Pfam" id="PF20454"/>
    </source>
</evidence>
<evidence type="ECO:0000259" key="1">
    <source>
        <dbReference type="Pfam" id="PF05876"/>
    </source>
</evidence>
<dbReference type="GO" id="GO:0004519">
    <property type="term" value="F:endonuclease activity"/>
    <property type="evidence" value="ECO:0007669"/>
    <property type="project" value="InterPro"/>
</dbReference>
<dbReference type="AlphaFoldDB" id="A0A1H9GFS0"/>
<dbReference type="GO" id="GO:0016887">
    <property type="term" value="F:ATP hydrolysis activity"/>
    <property type="evidence" value="ECO:0007669"/>
    <property type="project" value="InterPro"/>
</dbReference>
<dbReference type="STRING" id="355243.SAMN03080615_01655"/>
<dbReference type="EMBL" id="FOGB01000004">
    <property type="protein sequence ID" value="SEQ48897.1"/>
    <property type="molecule type" value="Genomic_DNA"/>
</dbReference>
<proteinExistence type="predicted"/>
<feature type="domain" description="Phage terminase large subunit GpA ATPase" evidence="1">
    <location>
        <begin position="34"/>
        <end position="288"/>
    </location>
</feature>
<dbReference type="Pfam" id="PF05876">
    <property type="entry name" value="GpA_ATPase"/>
    <property type="match status" value="1"/>
</dbReference>
<accession>A0A1H9GFS0</accession>
<reference evidence="4" key="1">
    <citation type="submission" date="2016-10" db="EMBL/GenBank/DDBJ databases">
        <authorList>
            <person name="Varghese N."/>
            <person name="Submissions S."/>
        </authorList>
    </citation>
    <scope>NUCLEOTIDE SEQUENCE [LARGE SCALE GENOMIC DNA]</scope>
    <source>
        <strain evidence="4">DSM 18887</strain>
    </source>
</reference>
<dbReference type="Pfam" id="PF20454">
    <property type="entry name" value="GpA_nuclease"/>
    <property type="match status" value="1"/>
</dbReference>
<organism evidence="3 4">
    <name type="scientific">Amphritea atlantica</name>
    <dbReference type="NCBI Taxonomy" id="355243"/>
    <lineage>
        <taxon>Bacteria</taxon>
        <taxon>Pseudomonadati</taxon>
        <taxon>Pseudomonadota</taxon>
        <taxon>Gammaproteobacteria</taxon>
        <taxon>Oceanospirillales</taxon>
        <taxon>Oceanospirillaceae</taxon>
        <taxon>Amphritea</taxon>
    </lineage>
</organism>
<dbReference type="InterPro" id="IPR046454">
    <property type="entry name" value="GpA_endonuclease"/>
</dbReference>
<evidence type="ECO:0000313" key="4">
    <source>
        <dbReference type="Proteomes" id="UP000198749"/>
    </source>
</evidence>
<dbReference type="Proteomes" id="UP000198749">
    <property type="component" value="Unassembled WGS sequence"/>
</dbReference>
<dbReference type="InterPro" id="IPR046453">
    <property type="entry name" value="GpA_ATPase"/>
</dbReference>
<keyword evidence="4" id="KW-1185">Reference proteome</keyword>
<protein>
    <submittedName>
        <fullName evidence="3">Phage terminase, large subunit GpA</fullName>
    </submittedName>
</protein>
<sequence length="702" mass="77876">MARVAAKAAELLTLPKRKSTKEFLETEYVLPDFGEYDFYYTPYFIGVCAALDDPDVVEVDLMKAAQIGWTFFLLGFICKVISESEYDPCPIIALFAKTGDAKNFHDEKFLPTAQANSSVTDVMDVSTSRKSGARWDNRTYPGGFIKLVGSNSPGNVKSTSKVGVGVVEEPDDTADNVAGQGDAIGNIEERLKRFIGSMLIVGGTPAVKGLSKTEARLDQTDKRVLPVVCHNCGESHVLNWDNVHWDSVDEGTEVHPVYGRALPDSAVYRCPCCGWEWDDYQRQENIRNTCFNAFDAGDVNAGWVPTATFTGRAGFMGLSELYVCMPGTSLADVVKDYLSAKAEFEKGNENSLIKFTNQKLGQAYEYKGDNVSADELRAKAEDYPELVVQRGGVFLTAGVDVQRDRLAIKVKAWGRDLESWLVCYTEIYAKNDINDINDPVWGELDRILFGSYRHEIGAVVRIKSASLDTSDGVTQGATYHYVRSRRGRGLNLMAIKGATSADAPIVTLPRRMDINSQKTKADKFGLQVWRVGTQAAKDLISGHLKLSGSGPNRIHYYESVRADYYDQMTGEIKAPSRTQRGKMVWQQKSGTAIEAWDCEVYATHAAMVEKLHLKKHDWWDHQQASLMQVDLLGDNAPDDLVTVIDNRPDFDEVYEVEEAGDLVQESKPVTVNPFKSAAVQSKPSGSQDKKLSLAELGRMMNR</sequence>
<evidence type="ECO:0000313" key="3">
    <source>
        <dbReference type="EMBL" id="SEQ48897.1"/>
    </source>
</evidence>